<keyword evidence="2" id="KW-1185">Reference proteome</keyword>
<accession>A0ABD3SNC5</accession>
<organism evidence="1 2">
    <name type="scientific">Penstemon smallii</name>
    <dbReference type="NCBI Taxonomy" id="265156"/>
    <lineage>
        <taxon>Eukaryota</taxon>
        <taxon>Viridiplantae</taxon>
        <taxon>Streptophyta</taxon>
        <taxon>Embryophyta</taxon>
        <taxon>Tracheophyta</taxon>
        <taxon>Spermatophyta</taxon>
        <taxon>Magnoliopsida</taxon>
        <taxon>eudicotyledons</taxon>
        <taxon>Gunneridae</taxon>
        <taxon>Pentapetalae</taxon>
        <taxon>asterids</taxon>
        <taxon>lamiids</taxon>
        <taxon>Lamiales</taxon>
        <taxon>Plantaginaceae</taxon>
        <taxon>Cheloneae</taxon>
        <taxon>Penstemon</taxon>
    </lineage>
</organism>
<gene>
    <name evidence="1" type="ORF">ACJIZ3_022027</name>
</gene>
<evidence type="ECO:0000313" key="2">
    <source>
        <dbReference type="Proteomes" id="UP001634393"/>
    </source>
</evidence>
<dbReference type="EMBL" id="JBJXBP010000006">
    <property type="protein sequence ID" value="KAL3825998.1"/>
    <property type="molecule type" value="Genomic_DNA"/>
</dbReference>
<dbReference type="Proteomes" id="UP001634393">
    <property type="component" value="Unassembled WGS sequence"/>
</dbReference>
<evidence type="ECO:0000313" key="1">
    <source>
        <dbReference type="EMBL" id="KAL3825998.1"/>
    </source>
</evidence>
<dbReference type="AlphaFoldDB" id="A0ABD3SNC5"/>
<sequence length="173" mass="19243">MVVYSNELLFIGLPTYFDWQPKILIYLDLTFQASCYNYHTPCRGLNSLASMVTMPYAIKQGPRRRPRIGGKCLLLLVVPIKLSSLVGELPMDCPNGALKRLECLLECSSTNGGSVLILPGHGIATATSLHYLAIRSVASSSNHLMDIYPVNYLSIRRTFQNCTNHRMNQCSTS</sequence>
<name>A0ABD3SNC5_9LAMI</name>
<proteinExistence type="predicted"/>
<protein>
    <submittedName>
        <fullName evidence="1">Uncharacterized protein</fullName>
    </submittedName>
</protein>
<reference evidence="1 2" key="1">
    <citation type="submission" date="2024-12" db="EMBL/GenBank/DDBJ databases">
        <title>The unique morphological basis and parallel evolutionary history of personate flowers in Penstemon.</title>
        <authorList>
            <person name="Depatie T.H."/>
            <person name="Wessinger C.A."/>
        </authorList>
    </citation>
    <scope>NUCLEOTIDE SEQUENCE [LARGE SCALE GENOMIC DNA]</scope>
    <source>
        <strain evidence="1">WTNN_2</strain>
        <tissue evidence="1">Leaf</tissue>
    </source>
</reference>
<comment type="caution">
    <text evidence="1">The sequence shown here is derived from an EMBL/GenBank/DDBJ whole genome shotgun (WGS) entry which is preliminary data.</text>
</comment>